<dbReference type="InterPro" id="IPR016181">
    <property type="entry name" value="Acyl_CoA_acyltransferase"/>
</dbReference>
<keyword evidence="3" id="KW-1185">Reference proteome</keyword>
<dbReference type="Gene3D" id="3.40.630.30">
    <property type="match status" value="1"/>
</dbReference>
<evidence type="ECO:0000313" key="3">
    <source>
        <dbReference type="Proteomes" id="UP001301442"/>
    </source>
</evidence>
<reference evidence="2 3" key="1">
    <citation type="submission" date="2023-09" db="EMBL/GenBank/DDBJ databases">
        <authorList>
            <person name="Qi X."/>
        </authorList>
    </citation>
    <scope>NUCLEOTIDE SEQUENCE [LARGE SCALE GENOMIC DNA]</scope>
    <source>
        <strain evidence="2 3">S1-1</strain>
    </source>
</reference>
<accession>A0ABZ0GMJ1</accession>
<sequence length="387" mass="46124">MNSKIQYRLIDDPEILAKMRPSWDRLLQQTNNDNIYITWEWLSHWWQVYHEGRSLFIVIAERDNELVGLLPLLRRKITYYRCFKFRRIEFLSTGETEEEEVCPTIMNCSILPGLEQQVCEGFIHFLVDELGDEWDELRMTPLVMDDLKTKHFSRCFATQRNYLCRTEEQGINAYTDLSNGWDELSKSFGRKTRKGLRRGRKFIAETQDSGYRFLENTEDFDYFYDAFVELHSKRWNNSSIFDNSNFARFQRQVCKDIFEKGWLMLSLLTIDNKIISGNLDYCHGDTVYGYLTAYDPDFKTKLSLGLLGMSYCLEHSSNNTYKKYDWYRVTDKGNYKKHFSPNIRYMVTFNCQKQTLNSILYTGARKIVLALKRLRRQQLKRFSLGND</sequence>
<keyword evidence="2" id="KW-0012">Acyltransferase</keyword>
<name>A0ABZ0GMJ1_9GAMM</name>
<keyword evidence="2" id="KW-0808">Transferase</keyword>
<evidence type="ECO:0000259" key="1">
    <source>
        <dbReference type="Pfam" id="PF13480"/>
    </source>
</evidence>
<dbReference type="InterPro" id="IPR038740">
    <property type="entry name" value="BioF2-like_GNAT_dom"/>
</dbReference>
<feature type="domain" description="BioF2-like acetyltransferase" evidence="1">
    <location>
        <begin position="190"/>
        <end position="336"/>
    </location>
</feature>
<evidence type="ECO:0000313" key="2">
    <source>
        <dbReference type="EMBL" id="WOH36636.1"/>
    </source>
</evidence>
<dbReference type="Proteomes" id="UP001301442">
    <property type="component" value="Chromosome"/>
</dbReference>
<dbReference type="EMBL" id="CP136600">
    <property type="protein sequence ID" value="WOH36636.1"/>
    <property type="molecule type" value="Genomic_DNA"/>
</dbReference>
<organism evidence="2 3">
    <name type="scientific">Thalassotalea fonticola</name>
    <dbReference type="NCBI Taxonomy" id="3065649"/>
    <lineage>
        <taxon>Bacteria</taxon>
        <taxon>Pseudomonadati</taxon>
        <taxon>Pseudomonadota</taxon>
        <taxon>Gammaproteobacteria</taxon>
        <taxon>Alteromonadales</taxon>
        <taxon>Colwelliaceae</taxon>
        <taxon>Thalassotalea</taxon>
    </lineage>
</organism>
<dbReference type="Pfam" id="PF13480">
    <property type="entry name" value="Acetyltransf_6"/>
    <property type="match status" value="1"/>
</dbReference>
<dbReference type="EC" id="2.3.1.-" evidence="2"/>
<dbReference type="RefSeq" id="WP_348395448.1">
    <property type="nucleotide sequence ID" value="NZ_CP136600.1"/>
</dbReference>
<dbReference type="GO" id="GO:0016746">
    <property type="term" value="F:acyltransferase activity"/>
    <property type="evidence" value="ECO:0007669"/>
    <property type="project" value="UniProtKB-KW"/>
</dbReference>
<dbReference type="SUPFAM" id="SSF55729">
    <property type="entry name" value="Acyl-CoA N-acyltransferases (Nat)"/>
    <property type="match status" value="1"/>
</dbReference>
<protein>
    <submittedName>
        <fullName evidence="2">GNAT family N-acetyltransferase</fullName>
        <ecNumber evidence="2">2.3.1.-</ecNumber>
    </submittedName>
</protein>
<proteinExistence type="predicted"/>
<gene>
    <name evidence="2" type="ORF">RI844_14835</name>
</gene>